<dbReference type="SUPFAM" id="SSF50723">
    <property type="entry name" value="Core binding factor beta, CBF"/>
    <property type="match status" value="1"/>
</dbReference>
<evidence type="ECO:0000313" key="6">
    <source>
        <dbReference type="RefSeq" id="XP_065676554.1"/>
    </source>
</evidence>
<sequence length="197" mass="23134">MTRVVPDQKAKFDTDELFRKLSKESEVSYTGYRDRGHDERVARFQTECREGRCSLAFLSSGTSLLLYLGPQSKEKKNTVPSKEFLDFEKEVGKVHLKSRFIMNGVAVIFKGFIDLKKLDGIGVLEFDEQQAKIEDRILRDTIDQSRMRLQEFEERQQRIKQEPIDTEFRRDNSRSCCSLLFYVFCEQKTFGVFLFIL</sequence>
<proteinExistence type="inferred from homology"/>
<dbReference type="GeneID" id="100215754"/>
<dbReference type="InterPro" id="IPR003417">
    <property type="entry name" value="CBF_beta"/>
</dbReference>
<gene>
    <name evidence="5 6" type="primary">LOC100215754</name>
</gene>
<keyword evidence="2" id="KW-0539">Nucleus</keyword>
<dbReference type="PANTHER" id="PTHR10276:SF3">
    <property type="entry name" value="CORE-BINDING FACTOR SUBUNIT BETA"/>
    <property type="match status" value="1"/>
</dbReference>
<accession>A0ABM4DPP8</accession>
<dbReference type="Pfam" id="PF02312">
    <property type="entry name" value="CBF_beta"/>
    <property type="match status" value="1"/>
</dbReference>
<organism evidence="4 6">
    <name type="scientific">Hydra vulgaris</name>
    <name type="common">Hydra</name>
    <name type="synonym">Hydra attenuata</name>
    <dbReference type="NCBI Taxonomy" id="6087"/>
    <lineage>
        <taxon>Eukaryota</taxon>
        <taxon>Metazoa</taxon>
        <taxon>Cnidaria</taxon>
        <taxon>Hydrozoa</taxon>
        <taxon>Hydroidolina</taxon>
        <taxon>Anthoathecata</taxon>
        <taxon>Aplanulata</taxon>
        <taxon>Hydridae</taxon>
        <taxon>Hydra</taxon>
    </lineage>
</organism>
<dbReference type="PANTHER" id="PTHR10276">
    <property type="entry name" value="CORE-BINDING FACTOR, BETA SUBUNIT"/>
    <property type="match status" value="1"/>
</dbReference>
<dbReference type="RefSeq" id="XP_065676553.1">
    <property type="nucleotide sequence ID" value="XM_065820481.1"/>
</dbReference>
<comment type="similarity">
    <text evidence="3">Belongs to the CBF-beta family.</text>
</comment>
<comment type="subcellular location">
    <subcellularLocation>
        <location evidence="1">Nucleus</location>
    </subcellularLocation>
</comment>
<dbReference type="RefSeq" id="XP_065676554.1">
    <property type="nucleotide sequence ID" value="XM_065820482.1"/>
</dbReference>
<keyword evidence="4" id="KW-1185">Reference proteome</keyword>
<evidence type="ECO:0000313" key="4">
    <source>
        <dbReference type="Proteomes" id="UP001652625"/>
    </source>
</evidence>
<evidence type="ECO:0000313" key="5">
    <source>
        <dbReference type="RefSeq" id="XP_065676553.1"/>
    </source>
</evidence>
<dbReference type="Gene3D" id="2.40.250.10">
    <property type="entry name" value="Core binding factor, beta subunit"/>
    <property type="match status" value="1"/>
</dbReference>
<evidence type="ECO:0000256" key="1">
    <source>
        <dbReference type="ARBA" id="ARBA00004123"/>
    </source>
</evidence>
<dbReference type="Proteomes" id="UP001652625">
    <property type="component" value="Chromosome 15"/>
</dbReference>
<dbReference type="InterPro" id="IPR036552">
    <property type="entry name" value="CBF_bsu_sf"/>
</dbReference>
<evidence type="ECO:0000256" key="2">
    <source>
        <dbReference type="ARBA" id="ARBA00023242"/>
    </source>
</evidence>
<protein>
    <submittedName>
        <fullName evidence="5 6">Core-binding factor subunit beta isoform X4</fullName>
    </submittedName>
</protein>
<reference evidence="5 6" key="1">
    <citation type="submission" date="2025-05" db="UniProtKB">
        <authorList>
            <consortium name="RefSeq"/>
        </authorList>
    </citation>
    <scope>IDENTIFICATION</scope>
</reference>
<evidence type="ECO:0000256" key="3">
    <source>
        <dbReference type="ARBA" id="ARBA00025734"/>
    </source>
</evidence>
<name>A0ABM4DPP8_HYDVU</name>